<accession>A0A9P8ZVS0</accession>
<organism evidence="2 3">
    <name type="scientific">Truncatella angustata</name>
    <dbReference type="NCBI Taxonomy" id="152316"/>
    <lineage>
        <taxon>Eukaryota</taxon>
        <taxon>Fungi</taxon>
        <taxon>Dikarya</taxon>
        <taxon>Ascomycota</taxon>
        <taxon>Pezizomycotina</taxon>
        <taxon>Sordariomycetes</taxon>
        <taxon>Xylariomycetidae</taxon>
        <taxon>Amphisphaeriales</taxon>
        <taxon>Sporocadaceae</taxon>
        <taxon>Truncatella</taxon>
    </lineage>
</organism>
<dbReference type="AlphaFoldDB" id="A0A9P8ZVS0"/>
<gene>
    <name evidence="2" type="ORF">BKA67DRAFT_659538</name>
</gene>
<name>A0A9P8ZVS0_9PEZI</name>
<keyword evidence="3" id="KW-1185">Reference proteome</keyword>
<comment type="caution">
    <text evidence="2">The sequence shown here is derived from an EMBL/GenBank/DDBJ whole genome shotgun (WGS) entry which is preliminary data.</text>
</comment>
<dbReference type="EMBL" id="JAGPXC010000005">
    <property type="protein sequence ID" value="KAH6652875.1"/>
    <property type="molecule type" value="Genomic_DNA"/>
</dbReference>
<reference evidence="2" key="1">
    <citation type="journal article" date="2021" name="Nat. Commun.">
        <title>Genetic determinants of endophytism in the Arabidopsis root mycobiome.</title>
        <authorList>
            <person name="Mesny F."/>
            <person name="Miyauchi S."/>
            <person name="Thiergart T."/>
            <person name="Pickel B."/>
            <person name="Atanasova L."/>
            <person name="Karlsson M."/>
            <person name="Huettel B."/>
            <person name="Barry K.W."/>
            <person name="Haridas S."/>
            <person name="Chen C."/>
            <person name="Bauer D."/>
            <person name="Andreopoulos W."/>
            <person name="Pangilinan J."/>
            <person name="LaButti K."/>
            <person name="Riley R."/>
            <person name="Lipzen A."/>
            <person name="Clum A."/>
            <person name="Drula E."/>
            <person name="Henrissat B."/>
            <person name="Kohler A."/>
            <person name="Grigoriev I.V."/>
            <person name="Martin F.M."/>
            <person name="Hacquard S."/>
        </authorList>
    </citation>
    <scope>NUCLEOTIDE SEQUENCE</scope>
    <source>
        <strain evidence="2">MPI-SDFR-AT-0073</strain>
    </source>
</reference>
<evidence type="ECO:0000256" key="1">
    <source>
        <dbReference type="SAM" id="MobiDB-lite"/>
    </source>
</evidence>
<dbReference type="Proteomes" id="UP000758603">
    <property type="component" value="Unassembled WGS sequence"/>
</dbReference>
<evidence type="ECO:0000313" key="3">
    <source>
        <dbReference type="Proteomes" id="UP000758603"/>
    </source>
</evidence>
<evidence type="ECO:0000313" key="2">
    <source>
        <dbReference type="EMBL" id="KAH6652875.1"/>
    </source>
</evidence>
<dbReference type="GeneID" id="70136345"/>
<feature type="region of interest" description="Disordered" evidence="1">
    <location>
        <begin position="1"/>
        <end position="53"/>
    </location>
</feature>
<sequence length="259" mass="30271">MYFRQAEPQIRFPYVSFDTDDTKTNEGDGEKKGDNEQGDNEKSDDEKVETETHRHRLLDNVVHRLHVQLEENLPDRGSDPLVTYSIKGRLDCRVLISVQTYAPPERPVSPWLTVEIKHNEFNCTCIPSCFAEMSWRLKYDSPLNQQLRKLEDLPFKFWVDEDVKDWDSKETEYKREIREFVWRRVLAWILTTKKAFRLAVPESLSRIDMTVWKDPRSGENVIQLADFLGYSGNDDDDDSTKGYAQVELTTAVSNVVDED</sequence>
<proteinExistence type="predicted"/>
<dbReference type="RefSeq" id="XP_045957152.1">
    <property type="nucleotide sequence ID" value="XM_046107454.1"/>
</dbReference>
<feature type="compositionally biased region" description="Basic and acidic residues" evidence="1">
    <location>
        <begin position="20"/>
        <end position="53"/>
    </location>
</feature>
<protein>
    <submittedName>
        <fullName evidence="2">Uncharacterized protein</fullName>
    </submittedName>
</protein>